<dbReference type="FunFam" id="3.40.50.300:FF:000016">
    <property type="entry name" value="Oligopeptide ABC transporter ATP-binding component"/>
    <property type="match status" value="1"/>
</dbReference>
<keyword evidence="6 9" id="KW-0067">ATP-binding</keyword>
<dbReference type="GO" id="GO:0005524">
    <property type="term" value="F:ATP binding"/>
    <property type="evidence" value="ECO:0007669"/>
    <property type="project" value="UniProtKB-KW"/>
</dbReference>
<dbReference type="Gene3D" id="3.40.50.300">
    <property type="entry name" value="P-loop containing nucleotide triphosphate hydrolases"/>
    <property type="match status" value="1"/>
</dbReference>
<dbReference type="GO" id="GO:0005886">
    <property type="term" value="C:plasma membrane"/>
    <property type="evidence" value="ECO:0007669"/>
    <property type="project" value="UniProtKB-SubCell"/>
</dbReference>
<evidence type="ECO:0000256" key="2">
    <source>
        <dbReference type="ARBA" id="ARBA00005417"/>
    </source>
</evidence>
<reference evidence="9 10" key="1">
    <citation type="submission" date="2020-08" db="EMBL/GenBank/DDBJ databases">
        <title>Sequencing the genomes of 1000 actinobacteria strains.</title>
        <authorList>
            <person name="Klenk H.-P."/>
        </authorList>
    </citation>
    <scope>NUCLEOTIDE SEQUENCE [LARGE SCALE GENOMIC DNA]</scope>
    <source>
        <strain evidence="9 10">DSM 44551</strain>
    </source>
</reference>
<dbReference type="InterPro" id="IPR003593">
    <property type="entry name" value="AAA+_ATPase"/>
</dbReference>
<dbReference type="PANTHER" id="PTHR43297">
    <property type="entry name" value="OLIGOPEPTIDE TRANSPORT ATP-BINDING PROTEIN APPD"/>
    <property type="match status" value="1"/>
</dbReference>
<evidence type="ECO:0000259" key="8">
    <source>
        <dbReference type="PROSITE" id="PS50893"/>
    </source>
</evidence>
<dbReference type="PROSITE" id="PS50893">
    <property type="entry name" value="ABC_TRANSPORTER_2"/>
    <property type="match status" value="1"/>
</dbReference>
<dbReference type="InterPro" id="IPR050388">
    <property type="entry name" value="ABC_Ni/Peptide_Import"/>
</dbReference>
<evidence type="ECO:0000256" key="5">
    <source>
        <dbReference type="ARBA" id="ARBA00022741"/>
    </source>
</evidence>
<dbReference type="RefSeq" id="WP_184388448.1">
    <property type="nucleotide sequence ID" value="NZ_BAAAJD010000023.1"/>
</dbReference>
<keyword evidence="10" id="KW-1185">Reference proteome</keyword>
<comment type="similarity">
    <text evidence="2">Belongs to the ABC transporter superfamily.</text>
</comment>
<dbReference type="InterPro" id="IPR017871">
    <property type="entry name" value="ABC_transporter-like_CS"/>
</dbReference>
<dbReference type="EMBL" id="JACHDB010000001">
    <property type="protein sequence ID" value="MBB5430514.1"/>
    <property type="molecule type" value="Genomic_DNA"/>
</dbReference>
<keyword evidence="7" id="KW-0472">Membrane</keyword>
<dbReference type="PROSITE" id="PS00211">
    <property type="entry name" value="ABC_TRANSPORTER_1"/>
    <property type="match status" value="1"/>
</dbReference>
<evidence type="ECO:0000313" key="10">
    <source>
        <dbReference type="Proteomes" id="UP000572635"/>
    </source>
</evidence>
<dbReference type="CDD" id="cd03257">
    <property type="entry name" value="ABC_NikE_OppD_transporters"/>
    <property type="match status" value="1"/>
</dbReference>
<keyword evidence="4" id="KW-1003">Cell membrane</keyword>
<dbReference type="InterPro" id="IPR027417">
    <property type="entry name" value="P-loop_NTPase"/>
</dbReference>
<evidence type="ECO:0000256" key="7">
    <source>
        <dbReference type="ARBA" id="ARBA00023136"/>
    </source>
</evidence>
<dbReference type="SMART" id="SM00382">
    <property type="entry name" value="AAA"/>
    <property type="match status" value="1"/>
</dbReference>
<protein>
    <submittedName>
        <fullName evidence="9">Oligopeptide/dipeptide ABC transporter ATP-binding protein</fullName>
    </submittedName>
</protein>
<dbReference type="GO" id="GO:0016887">
    <property type="term" value="F:ATP hydrolysis activity"/>
    <property type="evidence" value="ECO:0007669"/>
    <property type="project" value="InterPro"/>
</dbReference>
<dbReference type="Pfam" id="PF00005">
    <property type="entry name" value="ABC_tran"/>
    <property type="match status" value="1"/>
</dbReference>
<dbReference type="AlphaFoldDB" id="A0A7W8QIC9"/>
<sequence length="339" mass="36029">MPNPAETLLRIESLSVRLDPADGPPRHILEDVGLTLGEGESLGIVGESGSGKSLLARVVMGIPARNARTAVDGSIAFAGTELTALGAKERRTAASRAMGMIFQDPSSTLNPVVRVAPQITEGAPAAVRRSRRARRALALELLEAVGIPAPERVAASFPSQLSGGQRQRVGIAAALATRPRLLLADEPTTALDATVQLRVLDLLDTVRREQGTAMVHITHDLAALSGRTDRIAVMYAGRIVETGPSRAVLTRPRHPYTRALIDSTPRLSAPRRPPLPQIPGGLPELVHPRKGCAFAPRCAAARPTCFDDRPPEEAGPDARHTAACWFPVQQAPDRSEVPA</sequence>
<dbReference type="InterPro" id="IPR013563">
    <property type="entry name" value="Oligopep_ABC_C"/>
</dbReference>
<name>A0A7W8QIC9_9ACTN</name>
<organism evidence="9 10">
    <name type="scientific">Nocardiopsis composta</name>
    <dbReference type="NCBI Taxonomy" id="157465"/>
    <lineage>
        <taxon>Bacteria</taxon>
        <taxon>Bacillati</taxon>
        <taxon>Actinomycetota</taxon>
        <taxon>Actinomycetes</taxon>
        <taxon>Streptosporangiales</taxon>
        <taxon>Nocardiopsidaceae</taxon>
        <taxon>Nocardiopsis</taxon>
    </lineage>
</organism>
<dbReference type="NCBIfam" id="TIGR01727">
    <property type="entry name" value="oligo_HPY"/>
    <property type="match status" value="1"/>
</dbReference>
<proteinExistence type="inferred from homology"/>
<evidence type="ECO:0000256" key="1">
    <source>
        <dbReference type="ARBA" id="ARBA00004202"/>
    </source>
</evidence>
<feature type="domain" description="ABC transporter" evidence="8">
    <location>
        <begin position="9"/>
        <end position="261"/>
    </location>
</feature>
<keyword evidence="5" id="KW-0547">Nucleotide-binding</keyword>
<dbReference type="Pfam" id="PF08352">
    <property type="entry name" value="oligo_HPY"/>
    <property type="match status" value="1"/>
</dbReference>
<evidence type="ECO:0000313" key="9">
    <source>
        <dbReference type="EMBL" id="MBB5430514.1"/>
    </source>
</evidence>
<keyword evidence="3" id="KW-0813">Transport</keyword>
<evidence type="ECO:0000256" key="3">
    <source>
        <dbReference type="ARBA" id="ARBA00022448"/>
    </source>
</evidence>
<evidence type="ECO:0000256" key="4">
    <source>
        <dbReference type="ARBA" id="ARBA00022475"/>
    </source>
</evidence>
<evidence type="ECO:0000256" key="6">
    <source>
        <dbReference type="ARBA" id="ARBA00022840"/>
    </source>
</evidence>
<comment type="subcellular location">
    <subcellularLocation>
        <location evidence="1">Cell membrane</location>
        <topology evidence="1">Peripheral membrane protein</topology>
    </subcellularLocation>
</comment>
<gene>
    <name evidence="9" type="ORF">HDA36_000598</name>
</gene>
<accession>A0A7W8QIC9</accession>
<dbReference type="GO" id="GO:0015833">
    <property type="term" value="P:peptide transport"/>
    <property type="evidence" value="ECO:0007669"/>
    <property type="project" value="InterPro"/>
</dbReference>
<comment type="caution">
    <text evidence="9">The sequence shown here is derived from an EMBL/GenBank/DDBJ whole genome shotgun (WGS) entry which is preliminary data.</text>
</comment>
<dbReference type="InterPro" id="IPR003439">
    <property type="entry name" value="ABC_transporter-like_ATP-bd"/>
</dbReference>
<dbReference type="Proteomes" id="UP000572635">
    <property type="component" value="Unassembled WGS sequence"/>
</dbReference>
<dbReference type="SUPFAM" id="SSF52540">
    <property type="entry name" value="P-loop containing nucleoside triphosphate hydrolases"/>
    <property type="match status" value="1"/>
</dbReference>
<dbReference type="PANTHER" id="PTHR43297:SF2">
    <property type="entry name" value="DIPEPTIDE TRANSPORT ATP-BINDING PROTEIN DPPD"/>
    <property type="match status" value="1"/>
</dbReference>